<evidence type="ECO:0000313" key="11">
    <source>
        <dbReference type="Proteomes" id="UP000479710"/>
    </source>
</evidence>
<dbReference type="EMBL" id="SPHZ02000011">
    <property type="protein sequence ID" value="KAF0893897.1"/>
    <property type="molecule type" value="Genomic_DNA"/>
</dbReference>
<name>A0A6G1C1Q8_9ORYZ</name>
<accession>A0A6G1C1Q8</accession>
<dbReference type="Gene3D" id="1.50.10.10">
    <property type="match status" value="1"/>
</dbReference>
<keyword evidence="6" id="KW-0119">Carbohydrate metabolism</keyword>
<feature type="domain" description="Glycoside hydrolase family 9" evidence="9">
    <location>
        <begin position="7"/>
        <end position="55"/>
    </location>
</feature>
<reference evidence="10 11" key="1">
    <citation type="submission" date="2019-11" db="EMBL/GenBank/DDBJ databases">
        <title>Whole genome sequence of Oryza granulata.</title>
        <authorList>
            <person name="Li W."/>
        </authorList>
    </citation>
    <scope>NUCLEOTIDE SEQUENCE [LARGE SCALE GENOMIC DNA]</scope>
    <source>
        <strain evidence="11">cv. Menghai</strain>
        <tissue evidence="10">Leaf</tissue>
    </source>
</reference>
<keyword evidence="5" id="KW-0136">Cellulose degradation</keyword>
<evidence type="ECO:0000259" key="9">
    <source>
        <dbReference type="Pfam" id="PF00759"/>
    </source>
</evidence>
<keyword evidence="4" id="KW-0378">Hydrolase</keyword>
<comment type="catalytic activity">
    <reaction evidence="1">
        <text>Endohydrolysis of (1-&gt;4)-beta-D-glucosidic linkages in cellulose, lichenin and cereal beta-D-glucans.</text>
        <dbReference type="EC" id="3.2.1.4"/>
    </reaction>
</comment>
<evidence type="ECO:0000256" key="3">
    <source>
        <dbReference type="ARBA" id="ARBA00012601"/>
    </source>
</evidence>
<protein>
    <recommendedName>
        <fullName evidence="3">cellulase</fullName>
        <ecNumber evidence="3">3.2.1.4</ecNumber>
    </recommendedName>
</protein>
<keyword evidence="7" id="KW-0326">Glycosidase</keyword>
<evidence type="ECO:0000256" key="1">
    <source>
        <dbReference type="ARBA" id="ARBA00000966"/>
    </source>
</evidence>
<dbReference type="SUPFAM" id="SSF48208">
    <property type="entry name" value="Six-hairpin glycosidases"/>
    <property type="match status" value="1"/>
</dbReference>
<evidence type="ECO:0000256" key="5">
    <source>
        <dbReference type="ARBA" id="ARBA00023001"/>
    </source>
</evidence>
<comment type="similarity">
    <text evidence="2">Belongs to the glycosyl hydrolase 9 (cellulase E) family.</text>
</comment>
<evidence type="ECO:0000256" key="6">
    <source>
        <dbReference type="ARBA" id="ARBA00023277"/>
    </source>
</evidence>
<dbReference type="GO" id="GO:0030245">
    <property type="term" value="P:cellulose catabolic process"/>
    <property type="evidence" value="ECO:0007669"/>
    <property type="project" value="UniProtKB-KW"/>
</dbReference>
<evidence type="ECO:0000313" key="10">
    <source>
        <dbReference type="EMBL" id="KAF0893897.1"/>
    </source>
</evidence>
<dbReference type="InterPro" id="IPR001701">
    <property type="entry name" value="Glyco_hydro_9"/>
</dbReference>
<dbReference type="InterPro" id="IPR012341">
    <property type="entry name" value="6hp_glycosidase-like_sf"/>
</dbReference>
<comment type="caution">
    <text evidence="10">The sequence shown here is derived from an EMBL/GenBank/DDBJ whole genome shotgun (WGS) entry which is preliminary data.</text>
</comment>
<dbReference type="InterPro" id="IPR008928">
    <property type="entry name" value="6-hairpin_glycosidase_sf"/>
</dbReference>
<gene>
    <name evidence="10" type="ORF">E2562_031432</name>
</gene>
<dbReference type="Proteomes" id="UP000479710">
    <property type="component" value="Unassembled WGS sequence"/>
</dbReference>
<organism evidence="10 11">
    <name type="scientific">Oryza meyeriana var. granulata</name>
    <dbReference type="NCBI Taxonomy" id="110450"/>
    <lineage>
        <taxon>Eukaryota</taxon>
        <taxon>Viridiplantae</taxon>
        <taxon>Streptophyta</taxon>
        <taxon>Embryophyta</taxon>
        <taxon>Tracheophyta</taxon>
        <taxon>Spermatophyta</taxon>
        <taxon>Magnoliopsida</taxon>
        <taxon>Liliopsida</taxon>
        <taxon>Poales</taxon>
        <taxon>Poaceae</taxon>
        <taxon>BOP clade</taxon>
        <taxon>Oryzoideae</taxon>
        <taxon>Oryzeae</taxon>
        <taxon>Oryzinae</taxon>
        <taxon>Oryza</taxon>
        <taxon>Oryza meyeriana</taxon>
    </lineage>
</organism>
<evidence type="ECO:0000256" key="8">
    <source>
        <dbReference type="ARBA" id="ARBA00023326"/>
    </source>
</evidence>
<dbReference type="AlphaFoldDB" id="A0A6G1C1Q8"/>
<evidence type="ECO:0000256" key="7">
    <source>
        <dbReference type="ARBA" id="ARBA00023295"/>
    </source>
</evidence>
<evidence type="ECO:0000256" key="2">
    <source>
        <dbReference type="ARBA" id="ARBA00007072"/>
    </source>
</evidence>
<dbReference type="Pfam" id="PF00759">
    <property type="entry name" value="Glyco_hydro_9"/>
    <property type="match status" value="1"/>
</dbReference>
<dbReference type="EC" id="3.2.1.4" evidence="3"/>
<evidence type="ECO:0000256" key="4">
    <source>
        <dbReference type="ARBA" id="ARBA00022801"/>
    </source>
</evidence>
<dbReference type="GO" id="GO:0008810">
    <property type="term" value="F:cellulase activity"/>
    <property type="evidence" value="ECO:0007669"/>
    <property type="project" value="UniProtKB-EC"/>
</dbReference>
<sequence length="65" mass="6990">MAGNEIVGDPDLDHNCWERRRLFLRKGHSQINTKSPGSDVAAEAAAAMAAASMVLLSRINFIHGA</sequence>
<proteinExistence type="inferred from homology"/>
<dbReference type="PANTHER" id="PTHR22298">
    <property type="entry name" value="ENDO-1,4-BETA-GLUCANASE"/>
    <property type="match status" value="1"/>
</dbReference>
<keyword evidence="8" id="KW-0624">Polysaccharide degradation</keyword>
<keyword evidence="11" id="KW-1185">Reference proteome</keyword>